<gene>
    <name evidence="2" type="ORF">M231_02373</name>
</gene>
<dbReference type="STRING" id="5217.A0A4Q1BR54"/>
<feature type="region of interest" description="Disordered" evidence="1">
    <location>
        <begin position="195"/>
        <end position="214"/>
    </location>
</feature>
<keyword evidence="3" id="KW-1185">Reference proteome</keyword>
<organism evidence="2 3">
    <name type="scientific">Tremella mesenterica</name>
    <name type="common">Jelly fungus</name>
    <dbReference type="NCBI Taxonomy" id="5217"/>
    <lineage>
        <taxon>Eukaryota</taxon>
        <taxon>Fungi</taxon>
        <taxon>Dikarya</taxon>
        <taxon>Basidiomycota</taxon>
        <taxon>Agaricomycotina</taxon>
        <taxon>Tremellomycetes</taxon>
        <taxon>Tremellales</taxon>
        <taxon>Tremellaceae</taxon>
        <taxon>Tremella</taxon>
    </lineage>
</organism>
<dbReference type="Proteomes" id="UP000289152">
    <property type="component" value="Unassembled WGS sequence"/>
</dbReference>
<dbReference type="InterPro" id="IPR035979">
    <property type="entry name" value="RBD_domain_sf"/>
</dbReference>
<feature type="region of interest" description="Disordered" evidence="1">
    <location>
        <begin position="236"/>
        <end position="258"/>
    </location>
</feature>
<feature type="compositionally biased region" description="Low complexity" evidence="1">
    <location>
        <begin position="136"/>
        <end position="150"/>
    </location>
</feature>
<reference evidence="2 3" key="1">
    <citation type="submission" date="2016-06" db="EMBL/GenBank/DDBJ databases">
        <title>Evolution of pathogenesis and genome organization in the Tremellales.</title>
        <authorList>
            <person name="Cuomo C."/>
            <person name="Litvintseva A."/>
            <person name="Heitman J."/>
            <person name="Chen Y."/>
            <person name="Sun S."/>
            <person name="Springer D."/>
            <person name="Dromer F."/>
            <person name="Young S."/>
            <person name="Zeng Q."/>
            <person name="Chapman S."/>
            <person name="Gujja S."/>
            <person name="Saif S."/>
            <person name="Birren B."/>
        </authorList>
    </citation>
    <scope>NUCLEOTIDE SEQUENCE [LARGE SCALE GENOMIC DNA]</scope>
    <source>
        <strain evidence="2 3">ATCC 28783</strain>
    </source>
</reference>
<dbReference type="CDD" id="cd00590">
    <property type="entry name" value="RRM_SF"/>
    <property type="match status" value="1"/>
</dbReference>
<evidence type="ECO:0008006" key="4">
    <source>
        <dbReference type="Google" id="ProtNLM"/>
    </source>
</evidence>
<proteinExistence type="predicted"/>
<evidence type="ECO:0000313" key="2">
    <source>
        <dbReference type="EMBL" id="RXK40390.1"/>
    </source>
</evidence>
<feature type="region of interest" description="Disordered" evidence="1">
    <location>
        <begin position="109"/>
        <end position="159"/>
    </location>
</feature>
<accession>A0A4Q1BR54</accession>
<evidence type="ECO:0000313" key="3">
    <source>
        <dbReference type="Proteomes" id="UP000289152"/>
    </source>
</evidence>
<comment type="caution">
    <text evidence="2">The sequence shown here is derived from an EMBL/GenBank/DDBJ whole genome shotgun (WGS) entry which is preliminary data.</text>
</comment>
<feature type="compositionally biased region" description="Basic and acidic residues" evidence="1">
    <location>
        <begin position="249"/>
        <end position="258"/>
    </location>
</feature>
<sequence>MSFVYSNPFAPQRSTFSGSTAGGFQVLFGGLPLDVSESDLKDLLTSPTGLNLPTTTSVRNLHNPLGQFLGLAIVQVHNELDAEKIRREYSGQIIDSTFHLTVQHILPPYQSLPSPTPAQPFNSQSPSVAPPPPNPTAVKQKPVPTTSKVPPKQKDDGKPLGLKLLARLGQPGQGVVSAKQASLIATQRANLRHPGNTLLSRLDHPTPYSKNKKPVPIATATKAKVIRAKTVANGKMDVDQPLKSAAPYGKERGRPKTQVELDEEMRLYERERRFARG</sequence>
<dbReference type="OrthoDB" id="2564627at2759"/>
<evidence type="ECO:0000256" key="1">
    <source>
        <dbReference type="SAM" id="MobiDB-lite"/>
    </source>
</evidence>
<dbReference type="AlphaFoldDB" id="A0A4Q1BR54"/>
<dbReference type="InParanoid" id="A0A4Q1BR54"/>
<dbReference type="GO" id="GO:0003676">
    <property type="term" value="F:nucleic acid binding"/>
    <property type="evidence" value="ECO:0007669"/>
    <property type="project" value="InterPro"/>
</dbReference>
<name>A0A4Q1BR54_TREME</name>
<dbReference type="SUPFAM" id="SSF54928">
    <property type="entry name" value="RNA-binding domain, RBD"/>
    <property type="match status" value="1"/>
</dbReference>
<dbReference type="EMBL" id="SDIL01000019">
    <property type="protein sequence ID" value="RXK40390.1"/>
    <property type="molecule type" value="Genomic_DNA"/>
</dbReference>
<protein>
    <recommendedName>
        <fullName evidence="4">RRM domain-containing protein</fullName>
    </recommendedName>
</protein>